<organism evidence="6 7">
    <name type="scientific">Maritimibacter fusiformis</name>
    <dbReference type="NCBI Taxonomy" id="2603819"/>
    <lineage>
        <taxon>Bacteria</taxon>
        <taxon>Pseudomonadati</taxon>
        <taxon>Pseudomonadota</taxon>
        <taxon>Alphaproteobacteria</taxon>
        <taxon>Rhodobacterales</taxon>
        <taxon>Roseobacteraceae</taxon>
        <taxon>Maritimibacter</taxon>
    </lineage>
</organism>
<dbReference type="Gene3D" id="3.40.190.10">
    <property type="entry name" value="Periplasmic binding protein-like II"/>
    <property type="match status" value="2"/>
</dbReference>
<comment type="similarity">
    <text evidence="1">Belongs to the bacterial solute-binding protein 3 family.</text>
</comment>
<dbReference type="Proteomes" id="UP000322080">
    <property type="component" value="Unassembled WGS sequence"/>
</dbReference>
<dbReference type="GO" id="GO:0006865">
    <property type="term" value="P:amino acid transport"/>
    <property type="evidence" value="ECO:0007669"/>
    <property type="project" value="TreeGrafter"/>
</dbReference>
<sequence>MKKSVFLGALTVAGMVAGSAAAATLDDVKARGTLNCGVSTGLPGFSSADESGHWEGFDVAVCRAVAAAVLGDPEAVEFVPTTGKTRFTALASGEIDLLARNTTWTLSRDVDLKFEFVGVNYYDGQGFLVPKELGVTSAKELDGATVCIQTGTTTELNLADFFRANNISYEPVPIETNTEARQQYIAGACDAYTTDASGLAASRATFEDPTAHVILPEIISKEPLGPLVRHGDNAWGDIARWTLNALIAAEEYGITSTNIDEMLAGTDNPEINRILGTEGNLGEMLGLDADWAVRAIKAGGNYGEIFAKNIGEDTTIGLARGLNAQWKDGGILYSMPFR</sequence>
<feature type="signal peptide" evidence="4">
    <location>
        <begin position="1"/>
        <end position="22"/>
    </location>
</feature>
<dbReference type="RefSeq" id="WP_148378991.1">
    <property type="nucleotide sequence ID" value="NZ_VSIY01000013.1"/>
</dbReference>
<evidence type="ECO:0000256" key="3">
    <source>
        <dbReference type="ARBA" id="ARBA00022729"/>
    </source>
</evidence>
<dbReference type="SMART" id="SM00062">
    <property type="entry name" value="PBPb"/>
    <property type="match status" value="1"/>
</dbReference>
<keyword evidence="3 4" id="KW-0732">Signal</keyword>
<evidence type="ECO:0000313" key="7">
    <source>
        <dbReference type="Proteomes" id="UP000322080"/>
    </source>
</evidence>
<dbReference type="CDD" id="cd13692">
    <property type="entry name" value="PBP2_BztA"/>
    <property type="match status" value="1"/>
</dbReference>
<feature type="domain" description="Solute-binding protein family 3/N-terminal" evidence="5">
    <location>
        <begin position="33"/>
        <end position="262"/>
    </location>
</feature>
<feature type="chain" id="PRO_5022828923" evidence="4">
    <location>
        <begin position="23"/>
        <end position="338"/>
    </location>
</feature>
<reference evidence="6 7" key="1">
    <citation type="submission" date="2019-08" db="EMBL/GenBank/DDBJ databases">
        <title>Identification of a novel species of the genus Boseongicola.</title>
        <authorList>
            <person name="Zhang X.-Q."/>
        </authorList>
    </citation>
    <scope>NUCLEOTIDE SEQUENCE [LARGE SCALE GENOMIC DNA]</scope>
    <source>
        <strain evidence="6 7">HY14</strain>
    </source>
</reference>
<keyword evidence="7" id="KW-1185">Reference proteome</keyword>
<proteinExistence type="inferred from homology"/>
<dbReference type="Pfam" id="PF00497">
    <property type="entry name" value="SBP_bac_3"/>
    <property type="match status" value="1"/>
</dbReference>
<dbReference type="SUPFAM" id="SSF53850">
    <property type="entry name" value="Periplasmic binding protein-like II"/>
    <property type="match status" value="1"/>
</dbReference>
<protein>
    <submittedName>
        <fullName evidence="6">Amino acid ABC transporter substrate-binding protein</fullName>
    </submittedName>
</protein>
<dbReference type="PANTHER" id="PTHR30085:SF7">
    <property type="entry name" value="AMINO-ACID ABC TRANSPORTER-BINDING PROTEIN YHDW-RELATED"/>
    <property type="match status" value="1"/>
</dbReference>
<dbReference type="InterPro" id="IPR001638">
    <property type="entry name" value="Solute-binding_3/MltF_N"/>
</dbReference>
<evidence type="ECO:0000313" key="6">
    <source>
        <dbReference type="EMBL" id="TYB80706.1"/>
    </source>
</evidence>
<accession>A0A5D0RIF6</accession>
<dbReference type="EMBL" id="VSIY01000013">
    <property type="protein sequence ID" value="TYB80706.1"/>
    <property type="molecule type" value="Genomic_DNA"/>
</dbReference>
<dbReference type="PANTHER" id="PTHR30085">
    <property type="entry name" value="AMINO ACID ABC TRANSPORTER PERMEASE"/>
    <property type="match status" value="1"/>
</dbReference>
<dbReference type="AlphaFoldDB" id="A0A5D0RIF6"/>
<evidence type="ECO:0000256" key="2">
    <source>
        <dbReference type="ARBA" id="ARBA00022448"/>
    </source>
</evidence>
<name>A0A5D0RIF6_9RHOB</name>
<evidence type="ECO:0000256" key="1">
    <source>
        <dbReference type="ARBA" id="ARBA00010333"/>
    </source>
</evidence>
<dbReference type="InterPro" id="IPR051455">
    <property type="entry name" value="Bact_solute-bind_prot3"/>
</dbReference>
<evidence type="ECO:0000259" key="5">
    <source>
        <dbReference type="SMART" id="SM00062"/>
    </source>
</evidence>
<keyword evidence="2" id="KW-0813">Transport</keyword>
<evidence type="ECO:0000256" key="4">
    <source>
        <dbReference type="SAM" id="SignalP"/>
    </source>
</evidence>
<gene>
    <name evidence="6" type="ORF">FVF75_13865</name>
</gene>
<comment type="caution">
    <text evidence="6">The sequence shown here is derived from an EMBL/GenBank/DDBJ whole genome shotgun (WGS) entry which is preliminary data.</text>
</comment>